<protein>
    <submittedName>
        <fullName evidence="1">Uncharacterized protein</fullName>
    </submittedName>
</protein>
<accession>A0A9D4EXW8</accession>
<sequence length="65" mass="6676">MMTGVCIVSLLSVESVSHRRAEGQCEVCIQRGAGPCGGVCSEGHGAARGASCHTPADHWPKVGLQ</sequence>
<organism evidence="1 2">
    <name type="scientific">Dreissena polymorpha</name>
    <name type="common">Zebra mussel</name>
    <name type="synonym">Mytilus polymorpha</name>
    <dbReference type="NCBI Taxonomy" id="45954"/>
    <lineage>
        <taxon>Eukaryota</taxon>
        <taxon>Metazoa</taxon>
        <taxon>Spiralia</taxon>
        <taxon>Lophotrochozoa</taxon>
        <taxon>Mollusca</taxon>
        <taxon>Bivalvia</taxon>
        <taxon>Autobranchia</taxon>
        <taxon>Heteroconchia</taxon>
        <taxon>Euheterodonta</taxon>
        <taxon>Imparidentia</taxon>
        <taxon>Neoheterodontei</taxon>
        <taxon>Myida</taxon>
        <taxon>Dreissenoidea</taxon>
        <taxon>Dreissenidae</taxon>
        <taxon>Dreissena</taxon>
    </lineage>
</organism>
<reference evidence="1" key="2">
    <citation type="submission" date="2020-11" db="EMBL/GenBank/DDBJ databases">
        <authorList>
            <person name="McCartney M.A."/>
            <person name="Auch B."/>
            <person name="Kono T."/>
            <person name="Mallez S."/>
            <person name="Becker A."/>
            <person name="Gohl D.M."/>
            <person name="Silverstein K.A.T."/>
            <person name="Koren S."/>
            <person name="Bechman K.B."/>
            <person name="Herman A."/>
            <person name="Abrahante J.E."/>
            <person name="Garbe J."/>
        </authorList>
    </citation>
    <scope>NUCLEOTIDE SEQUENCE</scope>
    <source>
        <strain evidence="1">Duluth1</strain>
        <tissue evidence="1">Whole animal</tissue>
    </source>
</reference>
<dbReference type="Proteomes" id="UP000828390">
    <property type="component" value="Unassembled WGS sequence"/>
</dbReference>
<reference evidence="1" key="1">
    <citation type="journal article" date="2019" name="bioRxiv">
        <title>The Genome of the Zebra Mussel, Dreissena polymorpha: A Resource for Invasive Species Research.</title>
        <authorList>
            <person name="McCartney M.A."/>
            <person name="Auch B."/>
            <person name="Kono T."/>
            <person name="Mallez S."/>
            <person name="Zhang Y."/>
            <person name="Obille A."/>
            <person name="Becker A."/>
            <person name="Abrahante J.E."/>
            <person name="Garbe J."/>
            <person name="Badalamenti J.P."/>
            <person name="Herman A."/>
            <person name="Mangelson H."/>
            <person name="Liachko I."/>
            <person name="Sullivan S."/>
            <person name="Sone E.D."/>
            <person name="Koren S."/>
            <person name="Silverstein K.A.T."/>
            <person name="Beckman K.B."/>
            <person name="Gohl D.M."/>
        </authorList>
    </citation>
    <scope>NUCLEOTIDE SEQUENCE</scope>
    <source>
        <strain evidence="1">Duluth1</strain>
        <tissue evidence="1">Whole animal</tissue>
    </source>
</reference>
<dbReference type="AlphaFoldDB" id="A0A9D4EXW8"/>
<proteinExistence type="predicted"/>
<name>A0A9D4EXW8_DREPO</name>
<dbReference type="EMBL" id="JAIWYP010000008">
    <property type="protein sequence ID" value="KAH3787868.1"/>
    <property type="molecule type" value="Genomic_DNA"/>
</dbReference>
<evidence type="ECO:0000313" key="1">
    <source>
        <dbReference type="EMBL" id="KAH3787868.1"/>
    </source>
</evidence>
<gene>
    <name evidence="1" type="ORF">DPMN_165999</name>
</gene>
<comment type="caution">
    <text evidence="1">The sequence shown here is derived from an EMBL/GenBank/DDBJ whole genome shotgun (WGS) entry which is preliminary data.</text>
</comment>
<keyword evidence="2" id="KW-1185">Reference proteome</keyword>
<evidence type="ECO:0000313" key="2">
    <source>
        <dbReference type="Proteomes" id="UP000828390"/>
    </source>
</evidence>